<keyword evidence="3" id="KW-1185">Reference proteome</keyword>
<gene>
    <name evidence="2" type="ORF">M408DRAFT_20112</name>
</gene>
<evidence type="ECO:0000313" key="2">
    <source>
        <dbReference type="EMBL" id="KIM32758.1"/>
    </source>
</evidence>
<feature type="region of interest" description="Disordered" evidence="1">
    <location>
        <begin position="333"/>
        <end position="361"/>
    </location>
</feature>
<dbReference type="EMBL" id="KN824279">
    <property type="protein sequence ID" value="KIM32758.1"/>
    <property type="molecule type" value="Genomic_DNA"/>
</dbReference>
<feature type="compositionally biased region" description="Basic and acidic residues" evidence="1">
    <location>
        <begin position="12"/>
        <end position="25"/>
    </location>
</feature>
<feature type="region of interest" description="Disordered" evidence="1">
    <location>
        <begin position="1"/>
        <end position="25"/>
    </location>
</feature>
<evidence type="ECO:0000313" key="3">
    <source>
        <dbReference type="Proteomes" id="UP000054097"/>
    </source>
</evidence>
<feature type="region of interest" description="Disordered" evidence="1">
    <location>
        <begin position="230"/>
        <end position="267"/>
    </location>
</feature>
<organism evidence="2 3">
    <name type="scientific">Serendipita vermifera MAFF 305830</name>
    <dbReference type="NCBI Taxonomy" id="933852"/>
    <lineage>
        <taxon>Eukaryota</taxon>
        <taxon>Fungi</taxon>
        <taxon>Dikarya</taxon>
        <taxon>Basidiomycota</taxon>
        <taxon>Agaricomycotina</taxon>
        <taxon>Agaricomycetes</taxon>
        <taxon>Sebacinales</taxon>
        <taxon>Serendipitaceae</taxon>
        <taxon>Serendipita</taxon>
    </lineage>
</organism>
<dbReference type="HOGENOM" id="CLU_767610_0_0_1"/>
<dbReference type="Proteomes" id="UP000054097">
    <property type="component" value="Unassembled WGS sequence"/>
</dbReference>
<name>A0A0C2X3H5_SERVB</name>
<feature type="compositionally biased region" description="Basic and acidic residues" evidence="1">
    <location>
        <begin position="230"/>
        <end position="257"/>
    </location>
</feature>
<feature type="compositionally biased region" description="Low complexity" evidence="1">
    <location>
        <begin position="340"/>
        <end position="350"/>
    </location>
</feature>
<feature type="compositionally biased region" description="Polar residues" evidence="1">
    <location>
        <begin position="351"/>
        <end position="361"/>
    </location>
</feature>
<protein>
    <submittedName>
        <fullName evidence="2">Uncharacterized protein</fullName>
    </submittedName>
</protein>
<reference evidence="2 3" key="1">
    <citation type="submission" date="2014-04" db="EMBL/GenBank/DDBJ databases">
        <authorList>
            <consortium name="DOE Joint Genome Institute"/>
            <person name="Kuo A."/>
            <person name="Zuccaro A."/>
            <person name="Kohler A."/>
            <person name="Nagy L.G."/>
            <person name="Floudas D."/>
            <person name="Copeland A."/>
            <person name="Barry K.W."/>
            <person name="Cichocki N."/>
            <person name="Veneault-Fourrey C."/>
            <person name="LaButti K."/>
            <person name="Lindquist E.A."/>
            <person name="Lipzen A."/>
            <person name="Lundell T."/>
            <person name="Morin E."/>
            <person name="Murat C."/>
            <person name="Sun H."/>
            <person name="Tunlid A."/>
            <person name="Henrissat B."/>
            <person name="Grigoriev I.V."/>
            <person name="Hibbett D.S."/>
            <person name="Martin F."/>
            <person name="Nordberg H.P."/>
            <person name="Cantor M.N."/>
            <person name="Hua S.X."/>
        </authorList>
    </citation>
    <scope>NUCLEOTIDE SEQUENCE [LARGE SCALE GENOMIC DNA]</scope>
    <source>
        <strain evidence="2 3">MAFF 305830</strain>
    </source>
</reference>
<feature type="compositionally biased region" description="Polar residues" evidence="1">
    <location>
        <begin position="258"/>
        <end position="267"/>
    </location>
</feature>
<sequence>MENQSNGAFEFEFEREHRSSGDHAEQKHFLKQKFQAHAKTLNEDFSAFEIVDETSDAAFHELRSEYNTLKAKFDAMALEREKLIKREKENTTEIARLLHLNAELEEGRAAEEVKSQANLQSLNKWKSQYNMLLNKSKQTLSSHRSFIESILDHLGIDRNMDVNEVVRILQKGDHKSSKDSEALIAELKIQITRLEGELLAERAKPSPDTYTHETVTKALQEIMELKVQLEREKGQNSTQLEKEKSQSSSRLEQEKARNSNLVRSINQYRRHSERETKALMEQLTAAYTELNEVRKALDVIHQTSSHALSTTISISSKVERAQLHTCTTVEFHSEEEETVSNSGSSNMSSNFYEQNSAEHIG</sequence>
<accession>A0A0C2X3H5</accession>
<proteinExistence type="predicted"/>
<reference evidence="3" key="2">
    <citation type="submission" date="2015-01" db="EMBL/GenBank/DDBJ databases">
        <title>Evolutionary Origins and Diversification of the Mycorrhizal Mutualists.</title>
        <authorList>
            <consortium name="DOE Joint Genome Institute"/>
            <consortium name="Mycorrhizal Genomics Consortium"/>
            <person name="Kohler A."/>
            <person name="Kuo A."/>
            <person name="Nagy L.G."/>
            <person name="Floudas D."/>
            <person name="Copeland A."/>
            <person name="Barry K.W."/>
            <person name="Cichocki N."/>
            <person name="Veneault-Fourrey C."/>
            <person name="LaButti K."/>
            <person name="Lindquist E.A."/>
            <person name="Lipzen A."/>
            <person name="Lundell T."/>
            <person name="Morin E."/>
            <person name="Murat C."/>
            <person name="Riley R."/>
            <person name="Ohm R."/>
            <person name="Sun H."/>
            <person name="Tunlid A."/>
            <person name="Henrissat B."/>
            <person name="Grigoriev I.V."/>
            <person name="Hibbett D.S."/>
            <person name="Martin F."/>
        </authorList>
    </citation>
    <scope>NUCLEOTIDE SEQUENCE [LARGE SCALE GENOMIC DNA]</scope>
    <source>
        <strain evidence="3">MAFF 305830</strain>
    </source>
</reference>
<dbReference type="AlphaFoldDB" id="A0A0C2X3H5"/>
<evidence type="ECO:0000256" key="1">
    <source>
        <dbReference type="SAM" id="MobiDB-lite"/>
    </source>
</evidence>